<dbReference type="EMBL" id="AENN01000017">
    <property type="protein sequence ID" value="EFR30577.1"/>
    <property type="molecule type" value="Genomic_DNA"/>
</dbReference>
<evidence type="ECO:0000313" key="2">
    <source>
        <dbReference type="Proteomes" id="UP000005990"/>
    </source>
</evidence>
<dbReference type="AlphaFoldDB" id="E4KQG7"/>
<reference evidence="1 2" key="1">
    <citation type="submission" date="2010-10" db="EMBL/GenBank/DDBJ databases">
        <authorList>
            <person name="Durkin A.S."/>
            <person name="Madupu R."/>
            <person name="Torralba M."/>
            <person name="Gillis M."/>
            <person name="Methe B."/>
            <person name="Sutton G."/>
            <person name="Nelson K.E."/>
        </authorList>
    </citation>
    <scope>NUCLEOTIDE SEQUENCE [LARGE SCALE GENOMIC DNA]</scope>
    <source>
        <strain evidence="1 2">ACS-139-V-Col8</strain>
    </source>
</reference>
<protein>
    <submittedName>
        <fullName evidence="1">Uncharacterized protein</fullName>
    </submittedName>
</protein>
<dbReference type="STRING" id="908337.HMPREF9257_0523"/>
<comment type="caution">
    <text evidence="1">The sequence shown here is derived from an EMBL/GenBank/DDBJ whole genome shotgun (WGS) entry which is preliminary data.</text>
</comment>
<keyword evidence="2" id="KW-1185">Reference proteome</keyword>
<proteinExistence type="predicted"/>
<gene>
    <name evidence="1" type="ORF">HMPREF9257_0523</name>
</gene>
<accession>E4KQG7</accession>
<dbReference type="RefSeq" id="WP_006418737.1">
    <property type="nucleotide sequence ID" value="NZ_AENN01000017.1"/>
</dbReference>
<name>E4KQG7_9LACT</name>
<sequence>MAVIDFRNTEQVFYDGDEMKEAWYMSEKIWEKKIDLSKYRAAGVRARREDKTSIVIELPPYVPNDVKKAVAFKSKKGNVYTFDQNGNVGVITMGVMKANLGDGFYEFLISEYTENELDSISIIYY</sequence>
<dbReference type="Proteomes" id="UP000005990">
    <property type="component" value="Unassembled WGS sequence"/>
</dbReference>
<evidence type="ECO:0000313" key="1">
    <source>
        <dbReference type="EMBL" id="EFR30577.1"/>
    </source>
</evidence>
<organism evidence="1 2">
    <name type="scientific">Eremococcus coleocola ACS-139-V-Col8</name>
    <dbReference type="NCBI Taxonomy" id="908337"/>
    <lineage>
        <taxon>Bacteria</taxon>
        <taxon>Bacillati</taxon>
        <taxon>Bacillota</taxon>
        <taxon>Bacilli</taxon>
        <taxon>Lactobacillales</taxon>
        <taxon>Aerococcaceae</taxon>
        <taxon>Eremococcus</taxon>
    </lineage>
</organism>